<evidence type="ECO:0000256" key="1">
    <source>
        <dbReference type="SAM" id="SignalP"/>
    </source>
</evidence>
<proteinExistence type="predicted"/>
<gene>
    <name evidence="2" type="ORF">GOODEAATRI_009080</name>
</gene>
<comment type="caution">
    <text evidence="2">The sequence shown here is derived from an EMBL/GenBank/DDBJ whole genome shotgun (WGS) entry which is preliminary data.</text>
</comment>
<accession>A0ABV0NT48</accession>
<organism evidence="2 3">
    <name type="scientific">Goodea atripinnis</name>
    <dbReference type="NCBI Taxonomy" id="208336"/>
    <lineage>
        <taxon>Eukaryota</taxon>
        <taxon>Metazoa</taxon>
        <taxon>Chordata</taxon>
        <taxon>Craniata</taxon>
        <taxon>Vertebrata</taxon>
        <taxon>Euteleostomi</taxon>
        <taxon>Actinopterygii</taxon>
        <taxon>Neopterygii</taxon>
        <taxon>Teleostei</taxon>
        <taxon>Neoteleostei</taxon>
        <taxon>Acanthomorphata</taxon>
        <taxon>Ovalentaria</taxon>
        <taxon>Atherinomorphae</taxon>
        <taxon>Cyprinodontiformes</taxon>
        <taxon>Goodeidae</taxon>
        <taxon>Goodea</taxon>
    </lineage>
</organism>
<feature type="chain" id="PRO_5046592519" evidence="1">
    <location>
        <begin position="18"/>
        <end position="100"/>
    </location>
</feature>
<keyword evidence="3" id="KW-1185">Reference proteome</keyword>
<dbReference type="Proteomes" id="UP001476798">
    <property type="component" value="Unassembled WGS sequence"/>
</dbReference>
<reference evidence="2 3" key="1">
    <citation type="submission" date="2021-06" db="EMBL/GenBank/DDBJ databases">
        <authorList>
            <person name="Palmer J.M."/>
        </authorList>
    </citation>
    <scope>NUCLEOTIDE SEQUENCE [LARGE SCALE GENOMIC DNA]</scope>
    <source>
        <strain evidence="2 3">GA_2019</strain>
        <tissue evidence="2">Muscle</tissue>
    </source>
</reference>
<sequence>LVFLCFVLFVAQNTAESYRICMSLIEEEQTRGQFIPRHAYCFAVALALRRLQQACQVTQQTLDNMLCHAPTGKRKPALIEQERRTSRRTLRPLQSNLLSE</sequence>
<feature type="non-terminal residue" evidence="2">
    <location>
        <position position="1"/>
    </location>
</feature>
<dbReference type="EMBL" id="JAHRIO010050472">
    <property type="protein sequence ID" value="MEQ2174557.1"/>
    <property type="molecule type" value="Genomic_DNA"/>
</dbReference>
<dbReference type="PANTHER" id="PTHR14700:SF0">
    <property type="entry name" value="PENTATRICOPEPTIDE REPEAT-CONTAINING PROTEIN 2, MITOCHONDRIAL"/>
    <property type="match status" value="1"/>
</dbReference>
<name>A0ABV0NT48_9TELE</name>
<protein>
    <submittedName>
        <fullName evidence="2">Uncharacterized protein</fullName>
    </submittedName>
</protein>
<evidence type="ECO:0000313" key="2">
    <source>
        <dbReference type="EMBL" id="MEQ2174557.1"/>
    </source>
</evidence>
<dbReference type="InterPro" id="IPR034629">
    <property type="entry name" value="PTCD2"/>
</dbReference>
<evidence type="ECO:0000313" key="3">
    <source>
        <dbReference type="Proteomes" id="UP001476798"/>
    </source>
</evidence>
<dbReference type="PANTHER" id="PTHR14700">
    <property type="entry name" value="PENTATRICOPEPTIDE REPEAT-CONTAINING PROTEIN 2, MITOCHONDRIAL"/>
    <property type="match status" value="1"/>
</dbReference>
<keyword evidence="1" id="KW-0732">Signal</keyword>
<feature type="signal peptide" evidence="1">
    <location>
        <begin position="1"/>
        <end position="17"/>
    </location>
</feature>